<evidence type="ECO:0000256" key="1">
    <source>
        <dbReference type="SAM" id="Phobius"/>
    </source>
</evidence>
<keyword evidence="1" id="KW-0472">Membrane</keyword>
<organism evidence="2 3">
    <name type="scientific">Pseudogulbenkiania subflava DSM 22618</name>
    <dbReference type="NCBI Taxonomy" id="1123014"/>
    <lineage>
        <taxon>Bacteria</taxon>
        <taxon>Pseudomonadati</taxon>
        <taxon>Pseudomonadota</taxon>
        <taxon>Betaproteobacteria</taxon>
        <taxon>Neisseriales</taxon>
        <taxon>Chromobacteriaceae</taxon>
        <taxon>Pseudogulbenkiania</taxon>
    </lineage>
</organism>
<keyword evidence="1" id="KW-1133">Transmembrane helix</keyword>
<dbReference type="STRING" id="1123014.SAMN02745746_02464"/>
<evidence type="ECO:0000313" key="2">
    <source>
        <dbReference type="EMBL" id="SMF30860.1"/>
    </source>
</evidence>
<dbReference type="Proteomes" id="UP000192920">
    <property type="component" value="Unassembled WGS sequence"/>
</dbReference>
<name>A0A1Y6C1M9_9NEIS</name>
<reference evidence="3" key="1">
    <citation type="submission" date="2017-04" db="EMBL/GenBank/DDBJ databases">
        <authorList>
            <person name="Varghese N."/>
            <person name="Submissions S."/>
        </authorList>
    </citation>
    <scope>NUCLEOTIDE SEQUENCE [LARGE SCALE GENOMIC DNA]</scope>
    <source>
        <strain evidence="3">DSM 22618</strain>
    </source>
</reference>
<evidence type="ECO:0000313" key="3">
    <source>
        <dbReference type="Proteomes" id="UP000192920"/>
    </source>
</evidence>
<dbReference type="EMBL" id="FXAG01000013">
    <property type="protein sequence ID" value="SMF30860.1"/>
    <property type="molecule type" value="Genomic_DNA"/>
</dbReference>
<feature type="transmembrane region" description="Helical" evidence="1">
    <location>
        <begin position="20"/>
        <end position="38"/>
    </location>
</feature>
<proteinExistence type="predicted"/>
<keyword evidence="3" id="KW-1185">Reference proteome</keyword>
<gene>
    <name evidence="2" type="ORF">SAMN02745746_02464</name>
</gene>
<evidence type="ECO:0008006" key="4">
    <source>
        <dbReference type="Google" id="ProtNLM"/>
    </source>
</evidence>
<protein>
    <recommendedName>
        <fullName evidence="4">Type IV pilus assembly protein PilN</fullName>
    </recommendedName>
</protein>
<dbReference type="AlphaFoldDB" id="A0A1Y6C1M9"/>
<dbReference type="RefSeq" id="WP_085276699.1">
    <property type="nucleotide sequence ID" value="NZ_FXAG01000013.1"/>
</dbReference>
<accession>A0A1Y6C1M9</accession>
<keyword evidence="1" id="KW-0812">Transmembrane</keyword>
<sequence>MLTIELDYVRKQEKLAGKALLMVLAALLVLLLSAWYYLTVSHEVERRAQRVADNRHTLQRLQPARERPRDKSLDQAINQANAVWQSLNQPWPALFSALEQSKTDDVALLAVEPDPLKHSVRITAEVKKREAMLSYIERLEQQPGLGSVELLEHHINQQDNEKPFRFSVLAAWKPEP</sequence>